<comment type="caution">
    <text evidence="3">The sequence shown here is derived from an EMBL/GenBank/DDBJ whole genome shotgun (WGS) entry which is preliminary data.</text>
</comment>
<feature type="domain" description="ASCH" evidence="2">
    <location>
        <begin position="10"/>
        <end position="111"/>
    </location>
</feature>
<dbReference type="SUPFAM" id="SSF88697">
    <property type="entry name" value="PUA domain-like"/>
    <property type="match status" value="1"/>
</dbReference>
<accession>A0ABU8Y5U4</accession>
<evidence type="ECO:0000313" key="3">
    <source>
        <dbReference type="EMBL" id="MEK0170084.1"/>
    </source>
</evidence>
<evidence type="ECO:0000313" key="4">
    <source>
        <dbReference type="Proteomes" id="UP001370299"/>
    </source>
</evidence>
<proteinExistence type="predicted"/>
<keyword evidence="4" id="KW-1185">Reference proteome</keyword>
<evidence type="ECO:0000256" key="1">
    <source>
        <dbReference type="SAM" id="MobiDB-lite"/>
    </source>
</evidence>
<name>A0ABU8Y5U4_9MICO</name>
<dbReference type="SMART" id="SM01022">
    <property type="entry name" value="ASCH"/>
    <property type="match status" value="1"/>
</dbReference>
<reference evidence="3 4" key="1">
    <citation type="submission" date="2024-03" db="EMBL/GenBank/DDBJ databases">
        <title>Whole genomes of four grape xylem sap localized bacterial endophytes.</title>
        <authorList>
            <person name="Kumar G."/>
            <person name="Savka M.A."/>
        </authorList>
    </citation>
    <scope>NUCLEOTIDE SEQUENCE [LARGE SCALE GENOMIC DNA]</scope>
    <source>
        <strain evidence="3 4">RIT_GXS8</strain>
    </source>
</reference>
<dbReference type="Proteomes" id="UP001370299">
    <property type="component" value="Unassembled WGS sequence"/>
</dbReference>
<dbReference type="InterPro" id="IPR015947">
    <property type="entry name" value="PUA-like_sf"/>
</dbReference>
<dbReference type="Gene3D" id="2.30.130.30">
    <property type="entry name" value="Hypothetical protein"/>
    <property type="match status" value="1"/>
</dbReference>
<organism evidence="3 4">
    <name type="scientific">Curtobacterium citreum</name>
    <dbReference type="NCBI Taxonomy" id="2036"/>
    <lineage>
        <taxon>Bacteria</taxon>
        <taxon>Bacillati</taxon>
        <taxon>Actinomycetota</taxon>
        <taxon>Actinomycetes</taxon>
        <taxon>Micrococcales</taxon>
        <taxon>Microbacteriaceae</taxon>
        <taxon>Curtobacterium</taxon>
    </lineage>
</organism>
<evidence type="ECO:0000259" key="2">
    <source>
        <dbReference type="SMART" id="SM01022"/>
    </source>
</evidence>
<dbReference type="InterPro" id="IPR007374">
    <property type="entry name" value="ASCH_domain"/>
</dbReference>
<sequence length="115" mass="12646">MSPTAAPQTIHFHQKHHDAVQRGDKVTTVRWQEDVRTGPAVFVFDEHPSATPLAGQVTEVTDHRLAELTPRAAHQPADTDMADFARQLRANYYPDMPDDAVVQVAVIALDATPPA</sequence>
<dbReference type="EMBL" id="JBBLYY010000010">
    <property type="protein sequence ID" value="MEK0170084.1"/>
    <property type="molecule type" value="Genomic_DNA"/>
</dbReference>
<feature type="region of interest" description="Disordered" evidence="1">
    <location>
        <begin position="1"/>
        <end position="23"/>
    </location>
</feature>
<gene>
    <name evidence="3" type="ORF">WMN62_01225</name>
</gene>
<protein>
    <submittedName>
        <fullName evidence="3">ASCH domain-containing protein</fullName>
    </submittedName>
</protein>
<dbReference type="Pfam" id="PF04266">
    <property type="entry name" value="ASCH"/>
    <property type="match status" value="1"/>
</dbReference>
<dbReference type="RefSeq" id="WP_340196530.1">
    <property type="nucleotide sequence ID" value="NZ_JBBKAP010000038.1"/>
</dbReference>